<name>A0A9X1IGW3_9PROT</name>
<accession>A0A9X1IGW3</accession>
<organism evidence="8 9">
    <name type="scientific">Roseicella aerolata</name>
    <dbReference type="NCBI Taxonomy" id="2883479"/>
    <lineage>
        <taxon>Bacteria</taxon>
        <taxon>Pseudomonadati</taxon>
        <taxon>Pseudomonadota</taxon>
        <taxon>Alphaproteobacteria</taxon>
        <taxon>Acetobacterales</taxon>
        <taxon>Roseomonadaceae</taxon>
        <taxon>Roseicella</taxon>
    </lineage>
</organism>
<evidence type="ECO:0000256" key="1">
    <source>
        <dbReference type="ARBA" id="ARBA00004141"/>
    </source>
</evidence>
<evidence type="ECO:0000313" key="9">
    <source>
        <dbReference type="Proteomes" id="UP001139311"/>
    </source>
</evidence>
<comment type="subcellular location">
    <subcellularLocation>
        <location evidence="1">Membrane</location>
        <topology evidence="1">Multi-pass membrane protein</topology>
    </subcellularLocation>
</comment>
<dbReference type="InterPro" id="IPR000620">
    <property type="entry name" value="EamA_dom"/>
</dbReference>
<keyword evidence="3 6" id="KW-0812">Transmembrane</keyword>
<dbReference type="InterPro" id="IPR037185">
    <property type="entry name" value="EmrE-like"/>
</dbReference>
<evidence type="ECO:0000256" key="3">
    <source>
        <dbReference type="ARBA" id="ARBA00022692"/>
    </source>
</evidence>
<feature type="domain" description="EamA" evidence="7">
    <location>
        <begin position="149"/>
        <end position="276"/>
    </location>
</feature>
<feature type="transmembrane region" description="Helical" evidence="6">
    <location>
        <begin position="96"/>
        <end position="114"/>
    </location>
</feature>
<gene>
    <name evidence="8" type="ORF">LHA35_15575</name>
</gene>
<dbReference type="GO" id="GO:0016020">
    <property type="term" value="C:membrane"/>
    <property type="evidence" value="ECO:0007669"/>
    <property type="project" value="UniProtKB-SubCell"/>
</dbReference>
<keyword evidence="5 6" id="KW-0472">Membrane</keyword>
<feature type="transmembrane region" description="Helical" evidence="6">
    <location>
        <begin position="261"/>
        <end position="277"/>
    </location>
</feature>
<dbReference type="EMBL" id="JAJAQI010000023">
    <property type="protein sequence ID" value="MCB4823153.1"/>
    <property type="molecule type" value="Genomic_DNA"/>
</dbReference>
<evidence type="ECO:0000256" key="6">
    <source>
        <dbReference type="SAM" id="Phobius"/>
    </source>
</evidence>
<dbReference type="PANTHER" id="PTHR22911:SF6">
    <property type="entry name" value="SOLUTE CARRIER FAMILY 35 MEMBER G1"/>
    <property type="match status" value="1"/>
</dbReference>
<protein>
    <submittedName>
        <fullName evidence="8">DMT family transporter</fullName>
    </submittedName>
</protein>
<comment type="similarity">
    <text evidence="2">Belongs to the drug/metabolite transporter (DMT) superfamily. 10 TMS drug/metabolite exporter (DME) (TC 2.A.7.3) family.</text>
</comment>
<evidence type="ECO:0000313" key="8">
    <source>
        <dbReference type="EMBL" id="MCB4823153.1"/>
    </source>
</evidence>
<comment type="caution">
    <text evidence="8">The sequence shown here is derived from an EMBL/GenBank/DDBJ whole genome shotgun (WGS) entry which is preliminary data.</text>
</comment>
<dbReference type="Proteomes" id="UP001139311">
    <property type="component" value="Unassembled WGS sequence"/>
</dbReference>
<feature type="transmembrane region" description="Helical" evidence="6">
    <location>
        <begin position="147"/>
        <end position="165"/>
    </location>
</feature>
<feature type="transmembrane region" description="Helical" evidence="6">
    <location>
        <begin position="121"/>
        <end position="141"/>
    </location>
</feature>
<dbReference type="SUPFAM" id="SSF103481">
    <property type="entry name" value="Multidrug resistance efflux transporter EmrE"/>
    <property type="match status" value="2"/>
</dbReference>
<feature type="transmembrane region" description="Helical" evidence="6">
    <location>
        <begin position="70"/>
        <end position="90"/>
    </location>
</feature>
<dbReference type="PANTHER" id="PTHR22911">
    <property type="entry name" value="ACYL-MALONYL CONDENSING ENZYME-RELATED"/>
    <property type="match status" value="1"/>
</dbReference>
<feature type="transmembrane region" description="Helical" evidence="6">
    <location>
        <begin position="39"/>
        <end position="58"/>
    </location>
</feature>
<evidence type="ECO:0000256" key="5">
    <source>
        <dbReference type="ARBA" id="ARBA00023136"/>
    </source>
</evidence>
<sequence length="289" mass="31050">MGNVPRAMLWMLASGLLFTCLNALLRALAQQLDPFVAQFLRYGAGLLVMLPFILRAGLAAYRPKGLGGQLWRGAVHTAGLMLWFVAVPHVPLAEMTALGFTTPLFIMFGAILFLRERMVLARWIAALAGFGGVLVVVSPGLTGAGNPYALVMLASSPLFAASFLITKALTRRDSPAVIVAWQAITITLFTLPLAVWAWTWPTPLQWGLFLLAGALGSAGHFCLTRGYSLADISATQPVKFLELIWASLMGFAVWGDLPGPATLLGGLIIFAATTWIARREARARKESAA</sequence>
<evidence type="ECO:0000256" key="4">
    <source>
        <dbReference type="ARBA" id="ARBA00022989"/>
    </source>
</evidence>
<evidence type="ECO:0000259" key="7">
    <source>
        <dbReference type="Pfam" id="PF00892"/>
    </source>
</evidence>
<reference evidence="8" key="1">
    <citation type="submission" date="2021-10" db="EMBL/GenBank/DDBJ databases">
        <title>Roseicella aerolatum sp. nov., isolated from aerosols of e-waste dismantling site.</title>
        <authorList>
            <person name="Qin T."/>
        </authorList>
    </citation>
    <scope>NUCLEOTIDE SEQUENCE</scope>
    <source>
        <strain evidence="8">GB24</strain>
    </source>
</reference>
<evidence type="ECO:0000256" key="2">
    <source>
        <dbReference type="ARBA" id="ARBA00009853"/>
    </source>
</evidence>
<keyword evidence="4 6" id="KW-1133">Transmembrane helix</keyword>
<proteinExistence type="inferred from homology"/>
<dbReference type="RefSeq" id="WP_226609663.1">
    <property type="nucleotide sequence ID" value="NZ_JAJAQI010000023.1"/>
</dbReference>
<keyword evidence="9" id="KW-1185">Reference proteome</keyword>
<dbReference type="Pfam" id="PF00892">
    <property type="entry name" value="EamA"/>
    <property type="match status" value="2"/>
</dbReference>
<feature type="transmembrane region" description="Helical" evidence="6">
    <location>
        <begin position="177"/>
        <end position="198"/>
    </location>
</feature>
<feature type="domain" description="EamA" evidence="7">
    <location>
        <begin position="7"/>
        <end position="137"/>
    </location>
</feature>
<dbReference type="AlphaFoldDB" id="A0A9X1IGW3"/>